<dbReference type="AlphaFoldDB" id="G0TYK3"/>
<protein>
    <submittedName>
        <fullName evidence="1">Uncharacterized protein</fullName>
    </submittedName>
</protein>
<dbReference type="VEuPathDB" id="TriTrypDB:TvY486_0703840"/>
<gene>
    <name evidence="1" type="ORF">TVY486_0703840</name>
</gene>
<name>G0TYK3_TRYVY</name>
<evidence type="ECO:0000313" key="1">
    <source>
        <dbReference type="EMBL" id="CCC49050.1"/>
    </source>
</evidence>
<accession>G0TYK3</accession>
<organism evidence="1">
    <name type="scientific">Trypanosoma vivax (strain Y486)</name>
    <dbReference type="NCBI Taxonomy" id="1055687"/>
    <lineage>
        <taxon>Eukaryota</taxon>
        <taxon>Discoba</taxon>
        <taxon>Euglenozoa</taxon>
        <taxon>Kinetoplastea</taxon>
        <taxon>Metakinetoplastina</taxon>
        <taxon>Trypanosomatida</taxon>
        <taxon>Trypanosomatidae</taxon>
        <taxon>Trypanosoma</taxon>
        <taxon>Duttonella</taxon>
    </lineage>
</organism>
<reference evidence="1" key="1">
    <citation type="journal article" date="2012" name="Proc. Natl. Acad. Sci. U.S.A.">
        <title>Antigenic diversity is generated by distinct evolutionary mechanisms in African trypanosome species.</title>
        <authorList>
            <person name="Jackson A.P."/>
            <person name="Berry A."/>
            <person name="Aslett M."/>
            <person name="Allison H.C."/>
            <person name="Burton P."/>
            <person name="Vavrova-Anderson J."/>
            <person name="Brown R."/>
            <person name="Browne H."/>
            <person name="Corton N."/>
            <person name="Hauser H."/>
            <person name="Gamble J."/>
            <person name="Gilderthorp R."/>
            <person name="Marcello L."/>
            <person name="McQuillan J."/>
            <person name="Otto T.D."/>
            <person name="Quail M.A."/>
            <person name="Sanders M.J."/>
            <person name="van Tonder A."/>
            <person name="Ginger M.L."/>
            <person name="Field M.C."/>
            <person name="Barry J.D."/>
            <person name="Hertz-Fowler C."/>
            <person name="Berriman M."/>
        </authorList>
    </citation>
    <scope>NUCLEOTIDE SEQUENCE</scope>
    <source>
        <strain evidence="1">Y486</strain>
    </source>
</reference>
<proteinExistence type="predicted"/>
<sequence length="985" mass="110230">MPHSPILPPALCKLMKDGADVFRNGGHKNLYSISTTEVLCSRMHCWKSALACYNFFCHRRLPIADEAVMSVYIRLRRAFMEFSAETSVSLNGSALCRSNCAQAGCVSCSMSEDNIRVENVGKRNVCTLSFPLLFLLHSTRYCVTLRPLFHRLQFVTQGMDNCNKREGGIGSFAGGAGDEIRTGDGGKRQDNFATNVLPILEAPCAIINTSLHHNIRKERWSEVLRVIHNLHYYKLMEPYLEDLRRVYFRRETNDTLNKTSHDANYRKCVKPPSLVPLMDVLLVYWETYWSALKGDDVEGVVAGLLSTVEPFLLNRNSVKFASASDGVNHVDKHEGSSAEVFGSGFGESESHPNIPLMQSMLEERSLEVLMFAGFTAFSGRDEENATKNMEDEEVFHRLMEVTTRLADYSICRRLADSLMGLHPDCLDELRSMAACPTETKLLLLSRLIARAPSLKDILHVIDTSLLTPIDGGVFDVATIRRETLGTVLRSAEVVVALATRLTPASFKEEIVEKRLLKSDIILGEHTRELIMDTLHSGGFHDVSDRFCVRQVHLELAASCSVDELEQTAQVLGTLVQRYLCCRPSLSEKGRFLAQLIYTLDDIQHSYVANFLLDKVREGLSPDACHADCIVIEPLLLEVFRIMIVRDHRPGDAALLLRHLLDVLDKQVLTLPVGKSEDESIVFLHSRPETFVGILLSSFSTAVAHLGLVDTDYAVIKDPYELLQQWLKLLAEIPSSMFSESTLVVWVFWSMRALLQLEEAMFVDQSYQKVEEQVKEGVLRAVSNLSKALELCEVDAVLPPMLLNWLVSTAGMTWVDAVSWLSESAGENISESRKFTFIRLPVGSVALNTLAKSSRQGLLLMVEAELQKRAYLKQGRRWHVGKISSHKLDRHVNQVFESVRHALLKSWYYDALNVGISAVKQPVALDCDSMCSDMCSDEQAQRGDNEQPISGSLTLPVQKALERAQDCHLVSPGGSLSLPADFIHSH</sequence>
<dbReference type="EMBL" id="HE573023">
    <property type="protein sequence ID" value="CCC49050.1"/>
    <property type="molecule type" value="Genomic_DNA"/>
</dbReference>